<dbReference type="Proteomes" id="UP000271188">
    <property type="component" value="Chromosome"/>
</dbReference>
<dbReference type="AlphaFoldDB" id="A0A3S4Z4V3"/>
<evidence type="ECO:0000256" key="3">
    <source>
        <dbReference type="ARBA" id="ARBA00022722"/>
    </source>
</evidence>
<dbReference type="EC" id="3.1.-.-" evidence="9"/>
<protein>
    <submittedName>
        <fullName evidence="9">Probable ribonuclease FitB</fullName>
        <ecNumber evidence="9">3.1.-.-</ecNumber>
    </submittedName>
</protein>
<keyword evidence="4" id="KW-0479">Metal-binding</keyword>
<keyword evidence="2" id="KW-1277">Toxin-antitoxin system</keyword>
<evidence type="ECO:0000313" key="10">
    <source>
        <dbReference type="Proteomes" id="UP000271188"/>
    </source>
</evidence>
<evidence type="ECO:0000256" key="4">
    <source>
        <dbReference type="ARBA" id="ARBA00022723"/>
    </source>
</evidence>
<dbReference type="GO" id="GO:0016787">
    <property type="term" value="F:hydrolase activity"/>
    <property type="evidence" value="ECO:0007669"/>
    <property type="project" value="UniProtKB-KW"/>
</dbReference>
<comment type="cofactor">
    <cofactor evidence="1">
        <name>Mg(2+)</name>
        <dbReference type="ChEBI" id="CHEBI:18420"/>
    </cofactor>
</comment>
<dbReference type="InterPro" id="IPR050556">
    <property type="entry name" value="Type_II_TA_system_RNase"/>
</dbReference>
<evidence type="ECO:0000256" key="7">
    <source>
        <dbReference type="ARBA" id="ARBA00038093"/>
    </source>
</evidence>
<dbReference type="PANTHER" id="PTHR33653">
    <property type="entry name" value="RIBONUCLEASE VAPC2"/>
    <property type="match status" value="1"/>
</dbReference>
<dbReference type="InterPro" id="IPR002716">
    <property type="entry name" value="PIN_dom"/>
</dbReference>
<keyword evidence="6" id="KW-0460">Magnesium</keyword>
<comment type="similarity">
    <text evidence="7">Belongs to the PINc/VapC protein family.</text>
</comment>
<dbReference type="PANTHER" id="PTHR33653:SF1">
    <property type="entry name" value="RIBONUCLEASE VAPC2"/>
    <property type="match status" value="1"/>
</dbReference>
<keyword evidence="3" id="KW-0540">Nuclease</keyword>
<evidence type="ECO:0000256" key="6">
    <source>
        <dbReference type="ARBA" id="ARBA00022842"/>
    </source>
</evidence>
<reference evidence="9" key="1">
    <citation type="submission" date="2018-12" db="EMBL/GenBank/DDBJ databases">
        <authorList>
            <consortium name="Pathogen Informatics"/>
        </authorList>
    </citation>
    <scope>NUCLEOTIDE SEQUENCE [LARGE SCALE GENOMIC DNA]</scope>
    <source>
        <strain evidence="9">NCTC10643</strain>
    </source>
</reference>
<dbReference type="Pfam" id="PF01850">
    <property type="entry name" value="PIN"/>
    <property type="match status" value="1"/>
</dbReference>
<evidence type="ECO:0000256" key="5">
    <source>
        <dbReference type="ARBA" id="ARBA00022801"/>
    </source>
</evidence>
<dbReference type="SUPFAM" id="SSF88723">
    <property type="entry name" value="PIN domain-like"/>
    <property type="match status" value="1"/>
</dbReference>
<dbReference type="GO" id="GO:0046872">
    <property type="term" value="F:metal ion binding"/>
    <property type="evidence" value="ECO:0007669"/>
    <property type="project" value="UniProtKB-KW"/>
</dbReference>
<dbReference type="RefSeq" id="WP_126301381.1">
    <property type="nucleotide sequence ID" value="NZ_LR134495.1"/>
</dbReference>
<dbReference type="Gene3D" id="3.40.50.1010">
    <property type="entry name" value="5'-nuclease"/>
    <property type="match status" value="1"/>
</dbReference>
<sequence length="140" mass="16240">MYLLDTNIVSELRKASKGRADPNVMRWFSKVELQDCYLCSTVISEIRVGILAKKKRDVEQYYILNDWFENQLLTQFSNRILPLDLTAALLCAEFHIPDRSPINDVYIAAIAKANHLTLVTRNTKDFIRCDVRLFNPFEIA</sequence>
<evidence type="ECO:0000259" key="8">
    <source>
        <dbReference type="Pfam" id="PF01850"/>
    </source>
</evidence>
<gene>
    <name evidence="9" type="primary">fitB_1</name>
    <name evidence="9" type="ORF">NCTC10643_00519</name>
</gene>
<dbReference type="CDD" id="cd18746">
    <property type="entry name" value="PIN_VapC4-5_FitB-like"/>
    <property type="match status" value="1"/>
</dbReference>
<accession>A0A3S4Z4V3</accession>
<name>A0A3S4Z4V3_MANHA</name>
<keyword evidence="5 9" id="KW-0378">Hydrolase</keyword>
<organism evidence="9 10">
    <name type="scientific">Mannheimia haemolytica</name>
    <name type="common">Pasteurella haemolytica</name>
    <dbReference type="NCBI Taxonomy" id="75985"/>
    <lineage>
        <taxon>Bacteria</taxon>
        <taxon>Pseudomonadati</taxon>
        <taxon>Pseudomonadota</taxon>
        <taxon>Gammaproteobacteria</taxon>
        <taxon>Pasteurellales</taxon>
        <taxon>Pasteurellaceae</taxon>
        <taxon>Mannheimia</taxon>
    </lineage>
</organism>
<dbReference type="EMBL" id="LR134495">
    <property type="protein sequence ID" value="VEI75501.1"/>
    <property type="molecule type" value="Genomic_DNA"/>
</dbReference>
<feature type="domain" description="PIN" evidence="8">
    <location>
        <begin position="2"/>
        <end position="128"/>
    </location>
</feature>
<evidence type="ECO:0000313" key="9">
    <source>
        <dbReference type="EMBL" id="VEI75501.1"/>
    </source>
</evidence>
<evidence type="ECO:0000256" key="1">
    <source>
        <dbReference type="ARBA" id="ARBA00001946"/>
    </source>
</evidence>
<dbReference type="InterPro" id="IPR029060">
    <property type="entry name" value="PIN-like_dom_sf"/>
</dbReference>
<evidence type="ECO:0000256" key="2">
    <source>
        <dbReference type="ARBA" id="ARBA00022649"/>
    </source>
</evidence>
<dbReference type="GO" id="GO:0004518">
    <property type="term" value="F:nuclease activity"/>
    <property type="evidence" value="ECO:0007669"/>
    <property type="project" value="UniProtKB-KW"/>
</dbReference>
<proteinExistence type="inferred from homology"/>